<feature type="region of interest" description="Disordered" evidence="1">
    <location>
        <begin position="884"/>
        <end position="917"/>
    </location>
</feature>
<evidence type="ECO:0000256" key="1">
    <source>
        <dbReference type="SAM" id="MobiDB-lite"/>
    </source>
</evidence>
<proteinExistence type="predicted"/>
<dbReference type="AlphaFoldDB" id="A0AAV6HWE9"/>
<comment type="caution">
    <text evidence="2">The sequence shown here is derived from an EMBL/GenBank/DDBJ whole genome shotgun (WGS) entry which is preliminary data.</text>
</comment>
<feature type="region of interest" description="Disordered" evidence="1">
    <location>
        <begin position="46"/>
        <end position="68"/>
    </location>
</feature>
<dbReference type="Gene3D" id="1.25.40.570">
    <property type="match status" value="2"/>
</dbReference>
<evidence type="ECO:0000313" key="2">
    <source>
        <dbReference type="EMBL" id="KAG5517209.1"/>
    </source>
</evidence>
<keyword evidence="3" id="KW-1185">Reference proteome</keyword>
<dbReference type="SMART" id="SM00753">
    <property type="entry name" value="PAM"/>
    <property type="match status" value="1"/>
</dbReference>
<feature type="compositionally biased region" description="Acidic residues" evidence="1">
    <location>
        <begin position="884"/>
        <end position="893"/>
    </location>
</feature>
<feature type="compositionally biased region" description="Acidic residues" evidence="1">
    <location>
        <begin position="54"/>
        <end position="68"/>
    </location>
</feature>
<dbReference type="PANTHER" id="PTHR10678">
    <property type="entry name" value="26S PROTEASOME NON-ATPASE REGULATORY SUBUNIT 11/COP9 SIGNALOSOME COMPLEX SUBUNIT 2"/>
    <property type="match status" value="1"/>
</dbReference>
<name>A0AAV6HWE9_9ERIC</name>
<sequence length="962" mass="110059">MEKQFHCCNESFRMLGLRTAREAAKYGAAGSVIGAVSTAAFARKYSRSPHDGEDNGFEYSDEEPEEQDAEIENQYYNSKGLFETDPEGALAGFAEVVRMESEKSEWGFKALKQTVKLYYKLGNYKGMMDAYSVMLTYIKSAVPRNYSEKCINNIMDFVSGSATENFGLLQEFYQTTLKALEEPKNERLWFKTNLKLCKIWFHMREYGRMSKILEELHKSCQKEGGRDDQKKGTQLLEVYAIEIQLYMETKNNKKLKELYKKALSIKSAIPHPNMRGIIHECGGKMHMAEGHWAEAATDFFEAFKNYDDARNQRHIQCLKYVCKLITQLTLASTCFWLLPRYLVLVNMLMESKVTPLDSQEAKPYKNDPEVLAMTNLIAAYQQNEALEFERILKTNRSTIMDDPFIRNYIEDLLKNVRSEVLLKLKMVSNVTPLATMVGPSLQESLLDEFYTHHIDRLLPIYCNQDTTPNYISVVEYFEAFSRLTLRELPEFDDWMHINAVRVDTESPTRRLKDPLSRITYPRAPKGWMVVQTDAGFVKEGGRVISVGAFVFFDELGSIRHYDTVVLSWVSSVKEAEFETIKFAMYEGVRIGIRKLSVCTDNFQILKTIQGGNPYTEDEFDKYRSCASSKPVRFSCPEGFVETWEDLGIAFQEREDAYLTVQLVMEISTVAALPDWNLSILHNSVGFVLGFISCTSAALLHGQREILEQDTYYFHVAHISDPAFSAISLHIITYHSWNKLTLFLQGEHNFNRYGEWLGKNSTIYGEEFETSEGYACSSSCFSWIWSGKIICQGRNQECHLLTVSLKALALVLESVSGFSVLYFSQTTLQVDYLAPLLKQLIDPLRVECCLRSRVIRTADLINLPGIKKAPKKRVAAMLEPIEDGLAEGNGDDASEEKPQLDLQSLTSKGNRDSSRHGLEGWWNQSCQEGAIRQRQRRCLKLQIRKAEDEVLGQLPRDSDKSMR</sequence>
<evidence type="ECO:0000313" key="3">
    <source>
        <dbReference type="Proteomes" id="UP000823749"/>
    </source>
</evidence>
<dbReference type="EMBL" id="JACTNZ010000013">
    <property type="protein sequence ID" value="KAG5517209.1"/>
    <property type="molecule type" value="Genomic_DNA"/>
</dbReference>
<accession>A0AAV6HWE9</accession>
<dbReference type="Proteomes" id="UP000823749">
    <property type="component" value="Chromosome 13"/>
</dbReference>
<evidence type="ECO:0008006" key="4">
    <source>
        <dbReference type="Google" id="ProtNLM"/>
    </source>
</evidence>
<feature type="compositionally biased region" description="Basic and acidic residues" evidence="1">
    <location>
        <begin position="908"/>
        <end position="917"/>
    </location>
</feature>
<protein>
    <recommendedName>
        <fullName evidence="4">COP9 signalosome complex subunit 2</fullName>
    </recommendedName>
</protein>
<gene>
    <name evidence="2" type="ORF">RHGRI_037839</name>
</gene>
<reference evidence="2 3" key="1">
    <citation type="submission" date="2020-08" db="EMBL/GenBank/DDBJ databases">
        <title>Plant Genome Project.</title>
        <authorList>
            <person name="Zhang R.-G."/>
        </authorList>
    </citation>
    <scope>NUCLEOTIDE SEQUENCE [LARGE SCALE GENOMIC DNA]</scope>
    <source>
        <strain evidence="2">WSP0</strain>
        <tissue evidence="2">Leaf</tissue>
    </source>
</reference>
<organism evidence="2 3">
    <name type="scientific">Rhododendron griersonianum</name>
    <dbReference type="NCBI Taxonomy" id="479676"/>
    <lineage>
        <taxon>Eukaryota</taxon>
        <taxon>Viridiplantae</taxon>
        <taxon>Streptophyta</taxon>
        <taxon>Embryophyta</taxon>
        <taxon>Tracheophyta</taxon>
        <taxon>Spermatophyta</taxon>
        <taxon>Magnoliopsida</taxon>
        <taxon>eudicotyledons</taxon>
        <taxon>Gunneridae</taxon>
        <taxon>Pentapetalae</taxon>
        <taxon>asterids</taxon>
        <taxon>Ericales</taxon>
        <taxon>Ericaceae</taxon>
        <taxon>Ericoideae</taxon>
        <taxon>Rhodoreae</taxon>
        <taxon>Rhododendron</taxon>
    </lineage>
</organism>
<dbReference type="InterPro" id="IPR050871">
    <property type="entry name" value="26S_Proteasome/COP9_Components"/>
</dbReference>